<feature type="transmembrane region" description="Helical" evidence="1">
    <location>
        <begin position="12"/>
        <end position="33"/>
    </location>
</feature>
<protein>
    <submittedName>
        <fullName evidence="2">Uncharacterized protein</fullName>
    </submittedName>
</protein>
<accession>A0A846TSH6</accession>
<organism evidence="2 3">
    <name type="scientific">Mesobacillus selenatarsenatis</name>
    <dbReference type="NCBI Taxonomy" id="388741"/>
    <lineage>
        <taxon>Bacteria</taxon>
        <taxon>Bacillati</taxon>
        <taxon>Bacillota</taxon>
        <taxon>Bacilli</taxon>
        <taxon>Bacillales</taxon>
        <taxon>Bacillaceae</taxon>
        <taxon>Mesobacillus</taxon>
    </lineage>
</organism>
<evidence type="ECO:0000313" key="3">
    <source>
        <dbReference type="Proteomes" id="UP000587942"/>
    </source>
</evidence>
<dbReference type="Gene3D" id="3.10.450.100">
    <property type="entry name" value="NTF2-like, domain 1"/>
    <property type="match status" value="1"/>
</dbReference>
<evidence type="ECO:0000256" key="1">
    <source>
        <dbReference type="SAM" id="Phobius"/>
    </source>
</evidence>
<comment type="caution">
    <text evidence="2">The sequence shown here is derived from an EMBL/GenBank/DDBJ whole genome shotgun (WGS) entry which is preliminary data.</text>
</comment>
<keyword evidence="1" id="KW-0812">Transmembrane</keyword>
<name>A0A846TSH6_9BACI</name>
<dbReference type="SUPFAM" id="SSF54427">
    <property type="entry name" value="NTF2-like"/>
    <property type="match status" value="1"/>
</dbReference>
<reference evidence="2 3" key="1">
    <citation type="submission" date="2020-03" db="EMBL/GenBank/DDBJ databases">
        <authorList>
            <person name="Sun Q."/>
        </authorList>
    </citation>
    <scope>NUCLEOTIDE SEQUENCE [LARGE SCALE GENOMIC DNA]</scope>
    <source>
        <strain evidence="2 3">KACC 21451</strain>
    </source>
</reference>
<sequence length="154" mass="18131">MRRNKPFFSPRILILLTVAGLIIVIVRLVFFSLGNSSAATVEKFYSLEQKNNYSDSWDLFHPYMKEKFSKASFIQDRSHVFIGHFGAESFEFLVSEGEEIQNWRPAKGEKPFKTAYKYLVTQSYNGKYGKFSFVQEVYVVKHQKEWAIIWDYNN</sequence>
<dbReference type="Proteomes" id="UP000587942">
    <property type="component" value="Unassembled WGS sequence"/>
</dbReference>
<dbReference type="InterPro" id="IPR032710">
    <property type="entry name" value="NTF2-like_dom_sf"/>
</dbReference>
<keyword evidence="1" id="KW-0472">Membrane</keyword>
<gene>
    <name evidence="2" type="ORF">GWK17_22520</name>
</gene>
<dbReference type="RefSeq" id="WP_167834566.1">
    <property type="nucleotide sequence ID" value="NZ_JAAVUM010000030.1"/>
</dbReference>
<proteinExistence type="predicted"/>
<evidence type="ECO:0000313" key="2">
    <source>
        <dbReference type="EMBL" id="NKE08217.1"/>
    </source>
</evidence>
<keyword evidence="1" id="KW-1133">Transmembrane helix</keyword>
<dbReference type="AlphaFoldDB" id="A0A846TSH6"/>
<dbReference type="EMBL" id="JAAVUM010000030">
    <property type="protein sequence ID" value="NKE08217.1"/>
    <property type="molecule type" value="Genomic_DNA"/>
</dbReference>